<accession>A0A6G6IVB4</accession>
<dbReference type="AlphaFoldDB" id="A0A6G6IVB4"/>
<feature type="coiled-coil region" evidence="1">
    <location>
        <begin position="115"/>
        <end position="142"/>
    </location>
</feature>
<dbReference type="RefSeq" id="WP_024767776.1">
    <property type="nucleotide sequence ID" value="NZ_CP049140.1"/>
</dbReference>
<sequence>MRHGKDDRTINIDFDVPQPQLVSACDFRVQVSEIVSEMLTGAKGTGLERIDVAAQMSRLSGEDISKAMLDAWSSTARVDHNLPFYRAALLEQVCGSHQLTDLIVTVRGGRVSWGRDALLAELGRVESIKEEATRQARALRRQIGGAA</sequence>
<reference evidence="2 3" key="1">
    <citation type="submission" date="2020-02" db="EMBL/GenBank/DDBJ databases">
        <title>Integrative conjugative elements (ICEs) and plasmids drive adaptation of Pseudomonas nitroreducens strain HBP1 to wastewater environment.</title>
        <authorList>
            <person name="Sentchilo V."/>
            <person name="Carraro N."/>
            <person name="Bertelli C."/>
            <person name="van der Meer J.R."/>
        </authorList>
    </citation>
    <scope>NUCLEOTIDE SEQUENCE [LARGE SCALE GENOMIC DNA]</scope>
    <source>
        <strain evidence="2 3">HBP1</strain>
    </source>
</reference>
<organism evidence="2 3">
    <name type="scientific">Pseudomonas nitroreducens</name>
    <dbReference type="NCBI Taxonomy" id="46680"/>
    <lineage>
        <taxon>Bacteria</taxon>
        <taxon>Pseudomonadati</taxon>
        <taxon>Pseudomonadota</taxon>
        <taxon>Gammaproteobacteria</taxon>
        <taxon>Pseudomonadales</taxon>
        <taxon>Pseudomonadaceae</taxon>
        <taxon>Pseudomonas</taxon>
    </lineage>
</organism>
<keyword evidence="1" id="KW-0175">Coiled coil</keyword>
<evidence type="ECO:0000256" key="1">
    <source>
        <dbReference type="SAM" id="Coils"/>
    </source>
</evidence>
<name>A0A6G6IVB4_PSENT</name>
<evidence type="ECO:0000313" key="3">
    <source>
        <dbReference type="Proteomes" id="UP000501063"/>
    </source>
</evidence>
<evidence type="ECO:0000313" key="2">
    <source>
        <dbReference type="EMBL" id="QIE86181.1"/>
    </source>
</evidence>
<protein>
    <submittedName>
        <fullName evidence="2">Uncharacterized protein</fullName>
    </submittedName>
</protein>
<proteinExistence type="predicted"/>
<dbReference type="EMBL" id="CP049140">
    <property type="protein sequence ID" value="QIE86181.1"/>
    <property type="molecule type" value="Genomic_DNA"/>
</dbReference>
<dbReference type="KEGG" id="pnt:G5B91_07855"/>
<dbReference type="Proteomes" id="UP000501063">
    <property type="component" value="Chromosome"/>
</dbReference>
<gene>
    <name evidence="2" type="ORF">G5B91_07855</name>
</gene>